<reference evidence="2" key="1">
    <citation type="submission" date="2018-02" db="EMBL/GenBank/DDBJ databases">
        <title>Rhizophora mucronata_Transcriptome.</title>
        <authorList>
            <person name="Meera S.P."/>
            <person name="Sreeshan A."/>
            <person name="Augustine A."/>
        </authorList>
    </citation>
    <scope>NUCLEOTIDE SEQUENCE</scope>
    <source>
        <tissue evidence="2">Leaf</tissue>
    </source>
</reference>
<proteinExistence type="predicted"/>
<dbReference type="EMBL" id="GGEC01005332">
    <property type="protein sequence ID" value="MBW85815.1"/>
    <property type="molecule type" value="Transcribed_RNA"/>
</dbReference>
<name>A0A2P2IX56_RHIMU</name>
<organism evidence="2">
    <name type="scientific">Rhizophora mucronata</name>
    <name type="common">Asiatic mangrove</name>
    <dbReference type="NCBI Taxonomy" id="61149"/>
    <lineage>
        <taxon>Eukaryota</taxon>
        <taxon>Viridiplantae</taxon>
        <taxon>Streptophyta</taxon>
        <taxon>Embryophyta</taxon>
        <taxon>Tracheophyta</taxon>
        <taxon>Spermatophyta</taxon>
        <taxon>Magnoliopsida</taxon>
        <taxon>eudicotyledons</taxon>
        <taxon>Gunneridae</taxon>
        <taxon>Pentapetalae</taxon>
        <taxon>rosids</taxon>
        <taxon>fabids</taxon>
        <taxon>Malpighiales</taxon>
        <taxon>Rhizophoraceae</taxon>
        <taxon>Rhizophora</taxon>
    </lineage>
</organism>
<sequence>MSTCNNRLRSNLRRKHLTAS</sequence>
<feature type="compositionally biased region" description="Basic residues" evidence="1">
    <location>
        <begin position="10"/>
        <end position="20"/>
    </location>
</feature>
<dbReference type="AlphaFoldDB" id="A0A2P2IX56"/>
<accession>A0A2P2IX56</accession>
<feature type="region of interest" description="Disordered" evidence="1">
    <location>
        <begin position="1"/>
        <end position="20"/>
    </location>
</feature>
<evidence type="ECO:0000256" key="1">
    <source>
        <dbReference type="SAM" id="MobiDB-lite"/>
    </source>
</evidence>
<evidence type="ECO:0000313" key="2">
    <source>
        <dbReference type="EMBL" id="MBW85815.1"/>
    </source>
</evidence>
<protein>
    <submittedName>
        <fullName evidence="2">Uncharacterized protein</fullName>
    </submittedName>
</protein>